<comment type="function">
    <text evidence="1 11">Condensation of UDP-2,3-diacylglucosamine and 2,3-diacylglucosamine-1-phosphate to form lipid A disaccharide, a precursor of lipid A, a phosphorylated glycolipid that anchors the lipopolysaccharide to the outer membrane of the cell.</text>
</comment>
<reference evidence="12" key="1">
    <citation type="submission" date="2016-06" db="EMBL/GenBank/DDBJ databases">
        <title>Pandoraea oxalativorans DSM 23570 Genome Sequencing.</title>
        <authorList>
            <person name="Ee R."/>
            <person name="Lim Y.-L."/>
            <person name="Yong D."/>
            <person name="Yin W.-F."/>
            <person name="Chan K.-G."/>
        </authorList>
    </citation>
    <scope>NUCLEOTIDE SEQUENCE</scope>
    <source>
        <strain evidence="12">DSM 23570</strain>
    </source>
</reference>
<evidence type="ECO:0000313" key="13">
    <source>
        <dbReference type="Proteomes" id="UP000035050"/>
    </source>
</evidence>
<dbReference type="PANTHER" id="PTHR30372:SF4">
    <property type="entry name" value="LIPID-A-DISACCHARIDE SYNTHASE, MITOCHONDRIAL-RELATED"/>
    <property type="match status" value="1"/>
</dbReference>
<evidence type="ECO:0000256" key="11">
    <source>
        <dbReference type="HAMAP-Rule" id="MF_00392"/>
    </source>
</evidence>
<keyword evidence="13" id="KW-1185">Reference proteome</keyword>
<evidence type="ECO:0000256" key="1">
    <source>
        <dbReference type="ARBA" id="ARBA00002056"/>
    </source>
</evidence>
<evidence type="ECO:0000256" key="6">
    <source>
        <dbReference type="ARBA" id="ARBA00022556"/>
    </source>
</evidence>
<dbReference type="RefSeq" id="WP_046291790.1">
    <property type="nucleotide sequence ID" value="NZ_CP011253.3"/>
</dbReference>
<dbReference type="EMBL" id="CP011253">
    <property type="protein sequence ID" value="AKC70595.1"/>
    <property type="molecule type" value="Genomic_DNA"/>
</dbReference>
<gene>
    <name evidence="11" type="primary">lpxB</name>
    <name evidence="12" type="ORF">MB84_15490</name>
</gene>
<dbReference type="PANTHER" id="PTHR30372">
    <property type="entry name" value="LIPID-A-DISACCHARIDE SYNTHASE"/>
    <property type="match status" value="1"/>
</dbReference>
<sequence length="391" mass="43074">MPPTLPGAGQRTLAMVAGELSGDLIAGNVLAGLKQSLPADIAYAGVGGPHMAEEGFDAYWPIDKLSVMGYVEVIKHLREILSIRKQLRERWLAEKPMAFVGFDAPDFNFDLEIKLREAGIPTIHFVSPSIWAWRGGRIKKIKRAVDHMLCLFPFEPEIYHRAGIDATFVGHPMADKIPMVPDVAGARATLGLQGDGPVVAILPGSRTSEVQRLTPVFFAAMRLLAKRDPSIRFVLPVATPRLRVLMQPIFDAHSDFNLTVIDGRAPLALEAADSVLLASGTATLEAALYKKPMVISYKVPWLTAQIMKRQGYLPYVGLPNILCGEFVVPELLQHFATPEALANAVWQQLTDPALRASLQARFTKIHEELRQNTAARSAEVIERVLREKGRL</sequence>
<dbReference type="NCBIfam" id="TIGR00215">
    <property type="entry name" value="lpxB"/>
    <property type="match status" value="1"/>
</dbReference>
<dbReference type="EC" id="2.4.1.182" evidence="3 11"/>
<dbReference type="SUPFAM" id="SSF53756">
    <property type="entry name" value="UDP-Glycosyltransferase/glycogen phosphorylase"/>
    <property type="match status" value="1"/>
</dbReference>
<keyword evidence="7 11" id="KW-0328">Glycosyltransferase</keyword>
<dbReference type="GO" id="GO:0008915">
    <property type="term" value="F:lipid-A-disaccharide synthase activity"/>
    <property type="evidence" value="ECO:0007669"/>
    <property type="project" value="UniProtKB-UniRule"/>
</dbReference>
<accession>A0A0E3YDH1</accession>
<name>A0A0E3YDH1_9BURK</name>
<comment type="catalytic activity">
    <reaction evidence="10 11">
        <text>a lipid X + a UDP-2-N,3-O-bis[(3R)-3-hydroxyacyl]-alpha-D-glucosamine = a lipid A disaccharide + UDP + H(+)</text>
        <dbReference type="Rhea" id="RHEA:67828"/>
        <dbReference type="ChEBI" id="CHEBI:15378"/>
        <dbReference type="ChEBI" id="CHEBI:58223"/>
        <dbReference type="ChEBI" id="CHEBI:137748"/>
        <dbReference type="ChEBI" id="CHEBI:176338"/>
        <dbReference type="ChEBI" id="CHEBI:176343"/>
        <dbReference type="EC" id="2.4.1.182"/>
    </reaction>
</comment>
<evidence type="ECO:0000256" key="10">
    <source>
        <dbReference type="ARBA" id="ARBA00048975"/>
    </source>
</evidence>
<dbReference type="KEGG" id="pox:MB84_15490"/>
<keyword evidence="6 11" id="KW-0441">Lipid A biosynthesis</keyword>
<dbReference type="HOGENOM" id="CLU_036577_3_0_4"/>
<evidence type="ECO:0000256" key="4">
    <source>
        <dbReference type="ARBA" id="ARBA00020902"/>
    </source>
</evidence>
<evidence type="ECO:0000256" key="9">
    <source>
        <dbReference type="ARBA" id="ARBA00023098"/>
    </source>
</evidence>
<dbReference type="UniPathway" id="UPA00973"/>
<keyword evidence="5 11" id="KW-0444">Lipid biosynthesis</keyword>
<evidence type="ECO:0000256" key="3">
    <source>
        <dbReference type="ARBA" id="ARBA00012687"/>
    </source>
</evidence>
<protein>
    <recommendedName>
        <fullName evidence="4 11">Lipid-A-disaccharide synthase</fullName>
        <ecNumber evidence="3 11">2.4.1.182</ecNumber>
    </recommendedName>
</protein>
<keyword evidence="8 11" id="KW-0808">Transferase</keyword>
<dbReference type="Proteomes" id="UP000035050">
    <property type="component" value="Chromosome"/>
</dbReference>
<evidence type="ECO:0000256" key="8">
    <source>
        <dbReference type="ARBA" id="ARBA00022679"/>
    </source>
</evidence>
<dbReference type="Gene3D" id="3.40.50.2000">
    <property type="entry name" value="Glycogen Phosphorylase B"/>
    <property type="match status" value="1"/>
</dbReference>
<proteinExistence type="inferred from homology"/>
<dbReference type="GO" id="GO:0005543">
    <property type="term" value="F:phospholipid binding"/>
    <property type="evidence" value="ECO:0007669"/>
    <property type="project" value="TreeGrafter"/>
</dbReference>
<evidence type="ECO:0000256" key="2">
    <source>
        <dbReference type="ARBA" id="ARBA00007868"/>
    </source>
</evidence>
<evidence type="ECO:0000256" key="5">
    <source>
        <dbReference type="ARBA" id="ARBA00022516"/>
    </source>
</evidence>
<dbReference type="PATRIC" id="fig|573737.6.peg.4022"/>
<dbReference type="HAMAP" id="MF_00392">
    <property type="entry name" value="LpxB"/>
    <property type="match status" value="1"/>
</dbReference>
<evidence type="ECO:0000313" key="12">
    <source>
        <dbReference type="EMBL" id="AKC70595.1"/>
    </source>
</evidence>
<keyword evidence="9 11" id="KW-0443">Lipid metabolism</keyword>
<dbReference type="AlphaFoldDB" id="A0A0E3YDH1"/>
<dbReference type="InterPro" id="IPR003835">
    <property type="entry name" value="Glyco_trans_19"/>
</dbReference>
<dbReference type="Pfam" id="PF02684">
    <property type="entry name" value="LpxB"/>
    <property type="match status" value="1"/>
</dbReference>
<dbReference type="GO" id="GO:0009245">
    <property type="term" value="P:lipid A biosynthetic process"/>
    <property type="evidence" value="ECO:0007669"/>
    <property type="project" value="UniProtKB-UniRule"/>
</dbReference>
<evidence type="ECO:0000256" key="7">
    <source>
        <dbReference type="ARBA" id="ARBA00022676"/>
    </source>
</evidence>
<comment type="pathway">
    <text evidence="11">Bacterial outer membrane biogenesis; LPS lipid A biosynthesis.</text>
</comment>
<comment type="similarity">
    <text evidence="2 11">Belongs to the LpxB family.</text>
</comment>
<organism evidence="12 13">
    <name type="scientific">Pandoraea oxalativorans</name>
    <dbReference type="NCBI Taxonomy" id="573737"/>
    <lineage>
        <taxon>Bacteria</taxon>
        <taxon>Pseudomonadati</taxon>
        <taxon>Pseudomonadota</taxon>
        <taxon>Betaproteobacteria</taxon>
        <taxon>Burkholderiales</taxon>
        <taxon>Burkholderiaceae</taxon>
        <taxon>Pandoraea</taxon>
    </lineage>
</organism>
<dbReference type="GO" id="GO:0016020">
    <property type="term" value="C:membrane"/>
    <property type="evidence" value="ECO:0007669"/>
    <property type="project" value="GOC"/>
</dbReference>